<dbReference type="OrthoDB" id="2971347at2"/>
<reference evidence="1 2" key="1">
    <citation type="journal article" date="2017" name="Genome Announc.">
        <title>Draft Genome Sequence of Romboutsia maritimum sp. nov. Strain CCRI-22766(T), Isolated from Coastal Estuarine Mud.</title>
        <authorList>
            <person name="Maheux A.F."/>
            <person name="Boudreau D.K."/>
            <person name="Berube E."/>
            <person name="Boissinot M."/>
            <person name="Raymond F."/>
            <person name="Brodeur S."/>
            <person name="Corbeil J."/>
            <person name="Brightwell G."/>
            <person name="Broda D."/>
            <person name="Omar R.F."/>
            <person name="Bergeron M.G."/>
        </authorList>
    </citation>
    <scope>NUCLEOTIDE SEQUENCE [LARGE SCALE GENOMIC DNA]</scope>
    <source>
        <strain evidence="1 2">CCRI-22766</strain>
    </source>
</reference>
<name>A0A371IQ64_9FIRM</name>
<dbReference type="Proteomes" id="UP000243494">
    <property type="component" value="Unassembled WGS sequence"/>
</dbReference>
<dbReference type="AlphaFoldDB" id="A0A371IQ64"/>
<dbReference type="EMBL" id="NOJZ02000036">
    <property type="protein sequence ID" value="RDY22603.1"/>
    <property type="molecule type" value="Genomic_DNA"/>
</dbReference>
<evidence type="ECO:0000313" key="2">
    <source>
        <dbReference type="Proteomes" id="UP000243494"/>
    </source>
</evidence>
<comment type="caution">
    <text evidence="1">The sequence shown here is derived from an EMBL/GenBank/DDBJ whole genome shotgun (WGS) entry which is preliminary data.</text>
</comment>
<proteinExistence type="predicted"/>
<gene>
    <name evidence="1" type="ORF">CHF27_012560</name>
</gene>
<sequence>MEENLIYCDKCNKNMGDGYELHDGLYYYCSDECLFSEIDKEEYLEIDKEGFAFWTTFEE</sequence>
<dbReference type="RefSeq" id="WP_095405413.1">
    <property type="nucleotide sequence ID" value="NZ_NOJZ02000036.1"/>
</dbReference>
<protein>
    <submittedName>
        <fullName evidence="1">Uncharacterized protein</fullName>
    </submittedName>
</protein>
<evidence type="ECO:0000313" key="1">
    <source>
        <dbReference type="EMBL" id="RDY22603.1"/>
    </source>
</evidence>
<accession>A0A371IQ64</accession>
<organism evidence="1 2">
    <name type="scientific">Romboutsia maritimum</name>
    <dbReference type="NCBI Taxonomy" id="2020948"/>
    <lineage>
        <taxon>Bacteria</taxon>
        <taxon>Bacillati</taxon>
        <taxon>Bacillota</taxon>
        <taxon>Clostridia</taxon>
        <taxon>Peptostreptococcales</taxon>
        <taxon>Peptostreptococcaceae</taxon>
        <taxon>Romboutsia</taxon>
    </lineage>
</organism>
<keyword evidence="2" id="KW-1185">Reference proteome</keyword>